<dbReference type="EMBL" id="JACEFB010000001">
    <property type="protein sequence ID" value="MBA2224747.1"/>
    <property type="molecule type" value="Genomic_DNA"/>
</dbReference>
<dbReference type="InterPro" id="IPR024775">
    <property type="entry name" value="DinB-like"/>
</dbReference>
<dbReference type="InterPro" id="IPR034660">
    <property type="entry name" value="DinB/YfiT-like"/>
</dbReference>
<evidence type="ECO:0000313" key="2">
    <source>
        <dbReference type="EMBL" id="MBA2224747.1"/>
    </source>
</evidence>
<name>A0A7V8VB18_9BACT</name>
<dbReference type="AlphaFoldDB" id="A0A7V8VB18"/>
<proteinExistence type="predicted"/>
<gene>
    <name evidence="2" type="ORF">H0921_01065</name>
</gene>
<dbReference type="Gene3D" id="1.20.120.450">
    <property type="entry name" value="dinb family like domain"/>
    <property type="match status" value="1"/>
</dbReference>
<accession>A0A7V8VB18</accession>
<protein>
    <submittedName>
        <fullName evidence="2">DinB family protein</fullName>
    </submittedName>
</protein>
<sequence length="168" mass="18725">MLGIPQLLSEFDHEMANTRKVLERLPEGKLSWKAHPKSNSIGWVGTHVANIPRWLVLTLQQESLDLAPPGGEPYQEVPRDSVGAILELFDQNVAAARSALAAAQEEALHQPWTLLRGGTVIFSMPRWMVIRLFVMNHLIHHRAHLCVYLRLNNIAVPGLYGPSADDAT</sequence>
<dbReference type="RefSeq" id="WP_194536170.1">
    <property type="nucleotide sequence ID" value="NZ_JACEFB010000001.1"/>
</dbReference>
<keyword evidence="3" id="KW-1185">Reference proteome</keyword>
<dbReference type="Proteomes" id="UP000542342">
    <property type="component" value="Unassembled WGS sequence"/>
</dbReference>
<organism evidence="2 3">
    <name type="scientific">Thermogemmata fonticola</name>
    <dbReference type="NCBI Taxonomy" id="2755323"/>
    <lineage>
        <taxon>Bacteria</taxon>
        <taxon>Pseudomonadati</taxon>
        <taxon>Planctomycetota</taxon>
        <taxon>Planctomycetia</taxon>
        <taxon>Gemmatales</taxon>
        <taxon>Gemmataceae</taxon>
        <taxon>Thermogemmata</taxon>
    </lineage>
</organism>
<feature type="domain" description="DinB-like" evidence="1">
    <location>
        <begin position="11"/>
        <end position="144"/>
    </location>
</feature>
<evidence type="ECO:0000259" key="1">
    <source>
        <dbReference type="Pfam" id="PF12867"/>
    </source>
</evidence>
<evidence type="ECO:0000313" key="3">
    <source>
        <dbReference type="Proteomes" id="UP000542342"/>
    </source>
</evidence>
<dbReference type="Pfam" id="PF12867">
    <property type="entry name" value="DinB_2"/>
    <property type="match status" value="1"/>
</dbReference>
<comment type="caution">
    <text evidence="2">The sequence shown here is derived from an EMBL/GenBank/DDBJ whole genome shotgun (WGS) entry which is preliminary data.</text>
</comment>
<reference evidence="2 3" key="1">
    <citation type="submission" date="2020-07" db="EMBL/GenBank/DDBJ databases">
        <title>Thermogemmata thermophila gen. nov., sp. nov., a novel moderate thermophilic planctomycete from a Kamchatka hot spring.</title>
        <authorList>
            <person name="Elcheninov A.G."/>
            <person name="Podosokorskaya O.A."/>
            <person name="Kovaleva O.L."/>
            <person name="Novikov A."/>
            <person name="Bonch-Osmolovskaya E.A."/>
            <person name="Toshchakov S.V."/>
            <person name="Kublanov I.V."/>
        </authorList>
    </citation>
    <scope>NUCLEOTIDE SEQUENCE [LARGE SCALE GENOMIC DNA]</scope>
    <source>
        <strain evidence="2 3">2918</strain>
    </source>
</reference>
<dbReference type="SUPFAM" id="SSF109854">
    <property type="entry name" value="DinB/YfiT-like putative metalloenzymes"/>
    <property type="match status" value="1"/>
</dbReference>